<proteinExistence type="predicted"/>
<organism evidence="1 2">
    <name type="scientific">Plakobranchus ocellatus</name>
    <dbReference type="NCBI Taxonomy" id="259542"/>
    <lineage>
        <taxon>Eukaryota</taxon>
        <taxon>Metazoa</taxon>
        <taxon>Spiralia</taxon>
        <taxon>Lophotrochozoa</taxon>
        <taxon>Mollusca</taxon>
        <taxon>Gastropoda</taxon>
        <taxon>Heterobranchia</taxon>
        <taxon>Euthyneura</taxon>
        <taxon>Panpulmonata</taxon>
        <taxon>Sacoglossa</taxon>
        <taxon>Placobranchoidea</taxon>
        <taxon>Plakobranchidae</taxon>
        <taxon>Plakobranchus</taxon>
    </lineage>
</organism>
<sequence>MLTRSACGKYLPTEATSPCRRHASLVEGIYLGRQYLPDANTQRMWKVFTYGGNISLPPTCIACGKNLPTEAIYPCRRHAALVAGIYLEREYLPLANTHRLRQVFT</sequence>
<dbReference type="AlphaFoldDB" id="A0AAV4BGW2"/>
<dbReference type="Proteomes" id="UP000735302">
    <property type="component" value="Unassembled WGS sequence"/>
</dbReference>
<reference evidence="1 2" key="1">
    <citation type="journal article" date="2021" name="Elife">
        <title>Chloroplast acquisition without the gene transfer in kleptoplastic sea slugs, Plakobranchus ocellatus.</title>
        <authorList>
            <person name="Maeda T."/>
            <person name="Takahashi S."/>
            <person name="Yoshida T."/>
            <person name="Shimamura S."/>
            <person name="Takaki Y."/>
            <person name="Nagai Y."/>
            <person name="Toyoda A."/>
            <person name="Suzuki Y."/>
            <person name="Arimoto A."/>
            <person name="Ishii H."/>
            <person name="Satoh N."/>
            <person name="Nishiyama T."/>
            <person name="Hasebe M."/>
            <person name="Maruyama T."/>
            <person name="Minagawa J."/>
            <person name="Obokata J."/>
            <person name="Shigenobu S."/>
        </authorList>
    </citation>
    <scope>NUCLEOTIDE SEQUENCE [LARGE SCALE GENOMIC DNA]</scope>
</reference>
<name>A0AAV4BGW2_9GAST</name>
<keyword evidence="2" id="KW-1185">Reference proteome</keyword>
<evidence type="ECO:0000313" key="1">
    <source>
        <dbReference type="EMBL" id="GFO18622.1"/>
    </source>
</evidence>
<dbReference type="EMBL" id="BLXT01004960">
    <property type="protein sequence ID" value="GFO18622.1"/>
    <property type="molecule type" value="Genomic_DNA"/>
</dbReference>
<accession>A0AAV4BGW2</accession>
<gene>
    <name evidence="1" type="ORF">PoB_004512700</name>
</gene>
<evidence type="ECO:0000313" key="2">
    <source>
        <dbReference type="Proteomes" id="UP000735302"/>
    </source>
</evidence>
<protein>
    <submittedName>
        <fullName evidence="1">Uncharacterized protein</fullName>
    </submittedName>
</protein>
<comment type="caution">
    <text evidence="1">The sequence shown here is derived from an EMBL/GenBank/DDBJ whole genome shotgun (WGS) entry which is preliminary data.</text>
</comment>